<feature type="compositionally biased region" description="Basic residues" evidence="1">
    <location>
        <begin position="67"/>
        <end position="77"/>
    </location>
</feature>
<evidence type="ECO:0000313" key="5">
    <source>
        <dbReference type="EMBL" id="CEK91406.1"/>
    </source>
</evidence>
<organism evidence="5">
    <name type="scientific">Arion vulgaris</name>
    <dbReference type="NCBI Taxonomy" id="1028688"/>
    <lineage>
        <taxon>Eukaryota</taxon>
        <taxon>Metazoa</taxon>
        <taxon>Spiralia</taxon>
        <taxon>Lophotrochozoa</taxon>
        <taxon>Mollusca</taxon>
        <taxon>Gastropoda</taxon>
        <taxon>Heterobranchia</taxon>
        <taxon>Euthyneura</taxon>
        <taxon>Panpulmonata</taxon>
        <taxon>Eupulmonata</taxon>
        <taxon>Stylommatophora</taxon>
        <taxon>Helicina</taxon>
        <taxon>Arionoidea</taxon>
        <taxon>Arionidae</taxon>
        <taxon>Arion</taxon>
    </lineage>
</organism>
<evidence type="ECO:0000313" key="4">
    <source>
        <dbReference type="EMBL" id="CEK91404.1"/>
    </source>
</evidence>
<dbReference type="AlphaFoldDB" id="A0A0B7BGG2"/>
<evidence type="ECO:0000313" key="3">
    <source>
        <dbReference type="EMBL" id="CEK91403.1"/>
    </source>
</evidence>
<name>A0A0B7BGG2_9EUPU</name>
<dbReference type="EMBL" id="HACG01044539">
    <property type="protein sequence ID" value="CEK91404.1"/>
    <property type="molecule type" value="Transcribed_RNA"/>
</dbReference>
<dbReference type="EMBL" id="HACG01044538">
    <property type="protein sequence ID" value="CEK91403.1"/>
    <property type="molecule type" value="Transcribed_RNA"/>
</dbReference>
<evidence type="ECO:0000256" key="1">
    <source>
        <dbReference type="SAM" id="MobiDB-lite"/>
    </source>
</evidence>
<feature type="compositionally biased region" description="Acidic residues" evidence="1">
    <location>
        <begin position="49"/>
        <end position="59"/>
    </location>
</feature>
<accession>A0A0B7BGG2</accession>
<protein>
    <submittedName>
        <fullName evidence="5">Uncharacterized protein</fullName>
    </submittedName>
</protein>
<dbReference type="EMBL" id="HACG01044541">
    <property type="protein sequence ID" value="CEK91406.1"/>
    <property type="molecule type" value="Transcribed_RNA"/>
</dbReference>
<sequence length="77" mass="8929">MRDKTMQNDRHINILRNQNEELQTQIKALQKSQLSVGKSVLGSSFLTDRDDDDDYESYEETIVPPPSKRKKMKSSKS</sequence>
<dbReference type="EMBL" id="HACG01044537">
    <property type="protein sequence ID" value="CEK91402.1"/>
    <property type="molecule type" value="Transcribed_RNA"/>
</dbReference>
<reference evidence="5" key="1">
    <citation type="submission" date="2014-12" db="EMBL/GenBank/DDBJ databases">
        <title>Insight into the proteome of Arion vulgaris.</title>
        <authorList>
            <person name="Aradska J."/>
            <person name="Bulat T."/>
            <person name="Smidak R."/>
            <person name="Sarate P."/>
            <person name="Gangsoo J."/>
            <person name="Sialana F."/>
            <person name="Bilban M."/>
            <person name="Lubec G."/>
        </authorList>
    </citation>
    <scope>NUCLEOTIDE SEQUENCE</scope>
    <source>
        <tissue evidence="5">Skin</tissue>
    </source>
</reference>
<proteinExistence type="predicted"/>
<evidence type="ECO:0000313" key="2">
    <source>
        <dbReference type="EMBL" id="CEK91402.1"/>
    </source>
</evidence>
<feature type="region of interest" description="Disordered" evidence="1">
    <location>
        <begin position="39"/>
        <end position="77"/>
    </location>
</feature>
<gene>
    <name evidence="5" type="primary">ORF182805</name>
    <name evidence="2" type="synonym">ORF182788</name>
    <name evidence="3" type="synonym">ORF182793</name>
    <name evidence="4" type="synonym">ORF182798</name>
</gene>